<evidence type="ECO:0000256" key="3">
    <source>
        <dbReference type="ARBA" id="ARBA00022722"/>
    </source>
</evidence>
<comment type="catalytic activity">
    <reaction evidence="1 8">
        <text>Hydrolytically removes 5'-nucleotides successively from the 3'-hydroxy termini of 3'-hydroxy-terminated oligonucleotides.</text>
        <dbReference type="EC" id="3.1.4.1"/>
    </reaction>
</comment>
<organism evidence="10 11">
    <name type="scientific">Rhodnius prolixus</name>
    <name type="common">Triatomid bug</name>
    <dbReference type="NCBI Taxonomy" id="13249"/>
    <lineage>
        <taxon>Eukaryota</taxon>
        <taxon>Metazoa</taxon>
        <taxon>Ecdysozoa</taxon>
        <taxon>Arthropoda</taxon>
        <taxon>Hexapoda</taxon>
        <taxon>Insecta</taxon>
        <taxon>Pterygota</taxon>
        <taxon>Neoptera</taxon>
        <taxon>Paraneoptera</taxon>
        <taxon>Hemiptera</taxon>
        <taxon>Heteroptera</taxon>
        <taxon>Panheteroptera</taxon>
        <taxon>Cimicomorpha</taxon>
        <taxon>Reduviidae</taxon>
        <taxon>Triatominae</taxon>
        <taxon>Rhodnius</taxon>
    </lineage>
</organism>
<dbReference type="InterPro" id="IPR011856">
    <property type="entry name" value="tRNA_endonuc-like_dom_sf"/>
</dbReference>
<dbReference type="InterPro" id="IPR049132">
    <property type="entry name" value="FAN1-like_euk"/>
</dbReference>
<reference evidence="10" key="1">
    <citation type="submission" date="2015-05" db="UniProtKB">
        <authorList>
            <consortium name="EnsemblMetazoa"/>
        </authorList>
    </citation>
    <scope>IDENTIFICATION</scope>
</reference>
<sequence length="1159" mass="132556">MSQSQAFGNYQKRKYIRSPKRSFYSPKGKRKNLLCKTPTKVDGGDDNATDNSQTSIFHYFSPTSESKRKRLTPESINRNNINVSPNTTFKRKLFYSKDERLIINISDDEDDNDDVTKFVLHIKSKKKKENVRKVPDIVQTTEIRAQNNDLAFSESCVILLDQSLEEGNTEANRCVQLKCERSEENLPQVKSGTYESLSPRNREIVRENLPIDSSVNQQNDIKCELLNENLSDSIILLSDDVKTETACANISGDSVVCLSDNVKTEKIDENLSVDSVVCLSDNVKTKKMDANLLTDSKMNLCVEIKTEIAEEKLPTNCKENFCNSVKTKGEFLRDVEIFSVKSESSKTLPTNSNENICDSTKTVAEKDHKTIEITPASSPSITPSKTIENFKVKNKSNVEIFPSTSKSNQYNITKTQDDKFHHGVEIFPINSPSKTPRKPTENSEVQSSIEISPTKSDISSEEVVSLVGDVDWWENNDFEEQINEISTKTPIKSVKTENKSLNKIDVTGPLNDKETYGENILKVSTDSEATNTKKADSTTNIGTKAVIQLKNGHQNEDLENDPLYYIFTSPPAKIAWNTIFVHSQYQKIYQNYMNLSIDEKRLYSRLFRRKYDWIRLENIKYDFIADVLISLTNLAKVGFVKFLEPENEDLSVVLNLMQLDEVKKACDLLLINKKGKKSDMVESVLKLIKSQPTLNFGKVASVNKMKQQVVNIVPKCIKLEENPRNLFMSFLLISTYPHFKSRDDDRLTILIDLLFKLNSGQTRELVLHLSTTQVFKSLAKFHDYEESVNLVDKLFEAKKEKKWDQATILILHAKTELILYLKNPDIITELEEMVDYMRKYTPGANYAYVVNEGIDVLKKDKTNTGISEAVECLVLLLSQNYFLKGRRASWHCELALMMERWKRFDEVFMTLNQGLLEDSLTPLGKLMLAQRCETLLKRKTGLSVPQKNELAQLSEIKPYRFSTNTIPAKAMPNVSANKKQMWTVVTENDRTYMGVEQVVRQHYMSAEGGAYTEGYHDEGRIIVNLALCVFWKIIYAPLEGMFHVRLQDRPLDWGSSAFYRNRAKLIRKFLECIGIEPFLKFCDYLFEAYKERSSGLPDLTLWNVNKNKCLFVEVKGPSDKLSPKQIIWLQKLNEFGIESEVCHVHTLHTGKRELPNEAG</sequence>
<keyword evidence="8" id="KW-0539">Nucleus</keyword>
<dbReference type="GO" id="GO:0046872">
    <property type="term" value="F:metal ion binding"/>
    <property type="evidence" value="ECO:0007669"/>
    <property type="project" value="UniProtKB-KW"/>
</dbReference>
<comment type="function">
    <text evidence="8">Nuclease required for the repair of DNA interstrand cross-links (ICL). Acts as a 5'-3' exonuclease that anchors at a cut end of DNA and cleaves DNA successively at every third nucleotide, allowing to excise an ICL from one strand through flanking incisions.</text>
</comment>
<dbReference type="GO" id="GO:0070336">
    <property type="term" value="F:flap-structured DNA binding"/>
    <property type="evidence" value="ECO:0007669"/>
    <property type="project" value="TreeGrafter"/>
</dbReference>
<dbReference type="eggNOG" id="KOG2143">
    <property type="taxonomic scope" value="Eukaryota"/>
</dbReference>
<proteinExistence type="inferred from homology"/>
<dbReference type="EnsemblMetazoa" id="RPRC009468-RA">
    <property type="protein sequence ID" value="RPRC009468-PA"/>
    <property type="gene ID" value="RPRC009468"/>
</dbReference>
<keyword evidence="11" id="KW-1185">Reference proteome</keyword>
<evidence type="ECO:0000256" key="4">
    <source>
        <dbReference type="ARBA" id="ARBA00022723"/>
    </source>
</evidence>
<dbReference type="InterPro" id="IPR049126">
    <property type="entry name" value="FAN1-like_TPR"/>
</dbReference>
<feature type="region of interest" description="Disordered" evidence="9">
    <location>
        <begin position="18"/>
        <end position="53"/>
    </location>
</feature>
<dbReference type="PANTHER" id="PTHR15749:SF4">
    <property type="entry name" value="FANCONI-ASSOCIATED NUCLEASE 1"/>
    <property type="match status" value="1"/>
</dbReference>
<keyword evidence="4 8" id="KW-0479">Metal-binding</keyword>
<dbReference type="GO" id="GO:0008409">
    <property type="term" value="F:5'-3' exonuclease activity"/>
    <property type="evidence" value="ECO:0007669"/>
    <property type="project" value="TreeGrafter"/>
</dbReference>
<dbReference type="InterPro" id="IPR014883">
    <property type="entry name" value="VRR_NUC"/>
</dbReference>
<dbReference type="CDD" id="cd22326">
    <property type="entry name" value="FAN1-like"/>
    <property type="match status" value="1"/>
</dbReference>
<evidence type="ECO:0000313" key="10">
    <source>
        <dbReference type="EnsemblMetazoa" id="RPRC009468-PA"/>
    </source>
</evidence>
<evidence type="ECO:0000313" key="11">
    <source>
        <dbReference type="Proteomes" id="UP000015103"/>
    </source>
</evidence>
<comment type="similarity">
    <text evidence="2 8">Belongs to the FAN1 family.</text>
</comment>
<dbReference type="Pfam" id="PF08774">
    <property type="entry name" value="VRR_NUC"/>
    <property type="match status" value="1"/>
</dbReference>
<evidence type="ECO:0000256" key="5">
    <source>
        <dbReference type="ARBA" id="ARBA00022801"/>
    </source>
</evidence>
<evidence type="ECO:0000256" key="8">
    <source>
        <dbReference type="RuleBase" id="RU365033"/>
    </source>
</evidence>
<name>T1HZJ8_RHOPR</name>
<keyword evidence="3 8" id="KW-0540">Nuclease</keyword>
<dbReference type="STRING" id="13249.T1HZJ8"/>
<keyword evidence="5 8" id="KW-0378">Hydrolase</keyword>
<evidence type="ECO:0000256" key="7">
    <source>
        <dbReference type="ARBA" id="ARBA00023211"/>
    </source>
</evidence>
<keyword evidence="8" id="KW-0234">DNA repair</keyword>
<dbReference type="InterPro" id="IPR033315">
    <property type="entry name" value="Fan1-like"/>
</dbReference>
<dbReference type="AlphaFoldDB" id="T1HZJ8"/>
<dbReference type="GO" id="GO:0036297">
    <property type="term" value="P:interstrand cross-link repair"/>
    <property type="evidence" value="ECO:0007669"/>
    <property type="project" value="InterPro"/>
</dbReference>
<comment type="subcellular location">
    <subcellularLocation>
        <location evidence="8">Nucleus</location>
    </subcellularLocation>
</comment>
<dbReference type="InParanoid" id="T1HZJ8"/>
<keyword evidence="7 8" id="KW-0464">Manganese</keyword>
<evidence type="ECO:0000256" key="6">
    <source>
        <dbReference type="ARBA" id="ARBA00022842"/>
    </source>
</evidence>
<dbReference type="SMART" id="SM00990">
    <property type="entry name" value="VRR_NUC"/>
    <property type="match status" value="1"/>
</dbReference>
<comment type="cofactor">
    <cofactor evidence="8">
        <name>Mg(2+)</name>
        <dbReference type="ChEBI" id="CHEBI:18420"/>
    </cofactor>
    <cofactor evidence="8">
        <name>Mn(2+)</name>
        <dbReference type="ChEBI" id="CHEBI:29035"/>
    </cofactor>
</comment>
<dbReference type="Proteomes" id="UP000015103">
    <property type="component" value="Unassembled WGS sequence"/>
</dbReference>
<accession>T1HZJ8</accession>
<keyword evidence="6 8" id="KW-0460">Magnesium</keyword>
<keyword evidence="8" id="KW-0227">DNA damage</keyword>
<dbReference type="EMBL" id="ACPB03004526">
    <property type="status" value="NOT_ANNOTATED_CDS"/>
    <property type="molecule type" value="Genomic_DNA"/>
</dbReference>
<dbReference type="EC" id="3.1.4.1" evidence="8"/>
<dbReference type="Gene3D" id="3.40.1350.10">
    <property type="match status" value="1"/>
</dbReference>
<evidence type="ECO:0000256" key="2">
    <source>
        <dbReference type="ARBA" id="ARBA00005533"/>
    </source>
</evidence>
<dbReference type="VEuPathDB" id="VectorBase:RPRC009468"/>
<dbReference type="Pfam" id="PF21170">
    <property type="entry name" value="FAN1_TPR"/>
    <property type="match status" value="1"/>
</dbReference>
<dbReference type="PANTHER" id="PTHR15749">
    <property type="entry name" value="FANCONI-ASSOCIATED NUCLEASE 1"/>
    <property type="match status" value="1"/>
</dbReference>
<dbReference type="GO" id="GO:0017108">
    <property type="term" value="F:5'-flap endonuclease activity"/>
    <property type="evidence" value="ECO:0007669"/>
    <property type="project" value="TreeGrafter"/>
</dbReference>
<dbReference type="HOGENOM" id="CLU_275490_0_0_1"/>
<evidence type="ECO:0000256" key="1">
    <source>
        <dbReference type="ARBA" id="ARBA00000983"/>
    </source>
</evidence>
<feature type="compositionally biased region" description="Polar residues" evidence="9">
    <location>
        <begin position="442"/>
        <end position="456"/>
    </location>
</feature>
<dbReference type="GO" id="GO:0004528">
    <property type="term" value="F:phosphodiesterase I activity"/>
    <property type="evidence" value="ECO:0007669"/>
    <property type="project" value="UniProtKB-EC"/>
</dbReference>
<dbReference type="GO" id="GO:0005634">
    <property type="term" value="C:nucleus"/>
    <property type="evidence" value="ECO:0007669"/>
    <property type="project" value="UniProtKB-SubCell"/>
</dbReference>
<feature type="region of interest" description="Disordered" evidence="9">
    <location>
        <begin position="428"/>
        <end position="456"/>
    </location>
</feature>
<protein>
    <recommendedName>
        <fullName evidence="8">Fanconi-associated nuclease</fullName>
        <ecNumber evidence="8">3.1.4.1</ecNumber>
    </recommendedName>
</protein>
<evidence type="ECO:0000256" key="9">
    <source>
        <dbReference type="SAM" id="MobiDB-lite"/>
    </source>
</evidence>